<reference evidence="9 10" key="1">
    <citation type="journal article" date="2021" name="Comput. Struct. Biotechnol. J.">
        <title>De novo genome assembly of the potent medicinal plant Rehmannia glutinosa using nanopore technology.</title>
        <authorList>
            <person name="Ma L."/>
            <person name="Dong C."/>
            <person name="Song C."/>
            <person name="Wang X."/>
            <person name="Zheng X."/>
            <person name="Niu Y."/>
            <person name="Chen S."/>
            <person name="Feng W."/>
        </authorList>
    </citation>
    <scope>NUCLEOTIDE SEQUENCE [LARGE SCALE GENOMIC DNA]</scope>
    <source>
        <strain evidence="9">DH-2019</strain>
    </source>
</reference>
<keyword evidence="4" id="KW-0547">Nucleotide-binding</keyword>
<dbReference type="InterPro" id="IPR003832">
    <property type="entry name" value="DUF212"/>
</dbReference>
<evidence type="ECO:0000313" key="9">
    <source>
        <dbReference type="EMBL" id="KAK6142680.1"/>
    </source>
</evidence>
<dbReference type="InterPro" id="IPR029071">
    <property type="entry name" value="Ubiquitin-like_domsf"/>
</dbReference>
<dbReference type="Gene3D" id="3.10.20.90">
    <property type="entry name" value="Phosphatidylinositol 3-kinase Catalytic Subunit, Chain A, domain 1"/>
    <property type="match status" value="1"/>
</dbReference>
<dbReference type="InterPro" id="IPR019956">
    <property type="entry name" value="Ubiquitin_dom"/>
</dbReference>
<feature type="domain" description="PI3K/PI4K catalytic" evidence="8">
    <location>
        <begin position="448"/>
        <end position="740"/>
    </location>
</feature>
<dbReference type="CDD" id="cd01610">
    <property type="entry name" value="PAP2_like"/>
    <property type="match status" value="1"/>
</dbReference>
<dbReference type="SMART" id="SM00213">
    <property type="entry name" value="UBQ"/>
    <property type="match status" value="1"/>
</dbReference>
<dbReference type="PRINTS" id="PR00348">
    <property type="entry name" value="UBIQUITIN"/>
</dbReference>
<name>A0ABR0W977_REHGL</name>
<dbReference type="Pfam" id="PF02681">
    <property type="entry name" value="DUF212"/>
    <property type="match status" value="1"/>
</dbReference>
<sequence>MKPFSYLIPFFQKVRDIAVKPSKQRWVSVFHDLGFQETEFLQNGAFGTALMSVTATAKVKISPFVATLAANPTFVSGLCAWAVAQSMKVFLNFCVERKWDFKIMFASGGMPSSHSALCTALTTSVAICHGVADSLFPVCLGFSLIVMYDAIGVRRHAGMQAEVGTGMWHSVLNVIVEDLFQGHPISQRKLKELLGHTLSQVFAGALLGILVAWICCQNCVDDEYQHDFSPPPLPEHSQEAILIYLAMSGSMVPMRVLKSDSIEAVKVRIQTCKGIFTRNQKLVCGGKELARSNSLLGDYGVGNGNVLHLVLRLADLQIANKRNLETVDDEEVLLNGEPIEDQRLLADISKNNTDAMIHLFVRKNAKIRAAPVGKNFELSITAAQQTNTKECDVEKESGYGGESESGNNLRKPSLRKTLLEPVIINPKIELPPEIANLINSTLNGLDKGNYPIRSSEGTGGAYFMMDASGSKYLSVFKPADEEPMAVNNPRGLPLSEDGEGLKRGTRVGEGGIRECAVYLLDHPKSGRRSFSGEIKGFAGVPPTVYVKCLHEGFNHPGGVSVKTGSLQMFMENNGSCEDMGPGAFPVEEVHKIAVLDMRMANADRHAGNILVSKGVDGRTVLIPIDHGYCLPYSFEDCTFDWLYWPQARQHFSIETIEYIRSMDAEEDIALLKFYGWDLPLECARVLRISTMLLKKGVEKGLTPFAIGNMMCRETVRKESVIEEIVREAWDSVLPGSTESTFLDSVSSIMDRRLEEIM</sequence>
<accession>A0ABR0W977</accession>
<keyword evidence="6" id="KW-0067">ATP-binding</keyword>
<keyword evidence="5" id="KW-0418">Kinase</keyword>
<evidence type="ECO:0000256" key="6">
    <source>
        <dbReference type="ARBA" id="ARBA00022840"/>
    </source>
</evidence>
<evidence type="ECO:0000259" key="7">
    <source>
        <dbReference type="PROSITE" id="PS50053"/>
    </source>
</evidence>
<evidence type="ECO:0000259" key="8">
    <source>
        <dbReference type="PROSITE" id="PS50290"/>
    </source>
</evidence>
<dbReference type="Pfam" id="PF00454">
    <property type="entry name" value="PI3_PI4_kinase"/>
    <property type="match status" value="1"/>
</dbReference>
<organism evidence="9 10">
    <name type="scientific">Rehmannia glutinosa</name>
    <name type="common">Chinese foxglove</name>
    <dbReference type="NCBI Taxonomy" id="99300"/>
    <lineage>
        <taxon>Eukaryota</taxon>
        <taxon>Viridiplantae</taxon>
        <taxon>Streptophyta</taxon>
        <taxon>Embryophyta</taxon>
        <taxon>Tracheophyta</taxon>
        <taxon>Spermatophyta</taxon>
        <taxon>Magnoliopsida</taxon>
        <taxon>eudicotyledons</taxon>
        <taxon>Gunneridae</taxon>
        <taxon>Pentapetalae</taxon>
        <taxon>asterids</taxon>
        <taxon>lamiids</taxon>
        <taxon>Lamiales</taxon>
        <taxon>Orobanchaceae</taxon>
        <taxon>Rehmannieae</taxon>
        <taxon>Rehmannia</taxon>
    </lineage>
</organism>
<dbReference type="PROSITE" id="PS50053">
    <property type="entry name" value="UBIQUITIN_2"/>
    <property type="match status" value="1"/>
</dbReference>
<keyword evidence="3" id="KW-0808">Transferase</keyword>
<proteinExistence type="inferred from homology"/>
<dbReference type="InterPro" id="IPR000403">
    <property type="entry name" value="PI3/4_kinase_cat_dom"/>
</dbReference>
<protein>
    <recommendedName>
        <fullName evidence="2">1-phosphatidylinositol 4-kinase</fullName>
        <ecNumber evidence="2">2.7.1.67</ecNumber>
    </recommendedName>
</protein>
<dbReference type="InterPro" id="IPR011009">
    <property type="entry name" value="Kinase-like_dom_sf"/>
</dbReference>
<dbReference type="Proteomes" id="UP001318860">
    <property type="component" value="Unassembled WGS sequence"/>
</dbReference>
<dbReference type="PROSITE" id="PS50290">
    <property type="entry name" value="PI3_4_KINASE_3"/>
    <property type="match status" value="1"/>
</dbReference>
<evidence type="ECO:0000256" key="5">
    <source>
        <dbReference type="ARBA" id="ARBA00022777"/>
    </source>
</evidence>
<comment type="caution">
    <text evidence="9">The sequence shown here is derived from an EMBL/GenBank/DDBJ whole genome shotgun (WGS) entry which is preliminary data.</text>
</comment>
<evidence type="ECO:0000256" key="4">
    <source>
        <dbReference type="ARBA" id="ARBA00022741"/>
    </source>
</evidence>
<dbReference type="InterPro" id="IPR000626">
    <property type="entry name" value="Ubiquitin-like_dom"/>
</dbReference>
<dbReference type="SUPFAM" id="SSF54236">
    <property type="entry name" value="Ubiquitin-like"/>
    <property type="match status" value="1"/>
</dbReference>
<dbReference type="PANTHER" id="PTHR45800:SF24">
    <property type="entry name" value="PHOSPHATIDYLINOSITOL 4-KINASE GAMMA 4"/>
    <property type="match status" value="1"/>
</dbReference>
<evidence type="ECO:0000256" key="3">
    <source>
        <dbReference type="ARBA" id="ARBA00022679"/>
    </source>
</evidence>
<dbReference type="PANTHER" id="PTHR45800">
    <property type="entry name" value="PHOSPHATIDYLINOSITOL 4-KINASE GAMMA"/>
    <property type="match status" value="1"/>
</dbReference>
<dbReference type="Pfam" id="PF00240">
    <property type="entry name" value="ubiquitin"/>
    <property type="match status" value="1"/>
</dbReference>
<evidence type="ECO:0000256" key="2">
    <source>
        <dbReference type="ARBA" id="ARBA00012169"/>
    </source>
</evidence>
<dbReference type="InterPro" id="IPR044571">
    <property type="entry name" value="P4KG1-8"/>
</dbReference>
<evidence type="ECO:0000256" key="1">
    <source>
        <dbReference type="ARBA" id="ARBA00008941"/>
    </source>
</evidence>
<gene>
    <name evidence="9" type="ORF">DH2020_023028</name>
</gene>
<keyword evidence="10" id="KW-1185">Reference proteome</keyword>
<dbReference type="EC" id="2.7.1.67" evidence="2"/>
<feature type="domain" description="Ubiquitin-like" evidence="7">
    <location>
        <begin position="239"/>
        <end position="312"/>
    </location>
</feature>
<comment type="similarity">
    <text evidence="1">Belongs to the PI3/PI4-kinase family. Type II PI4K subfamily.</text>
</comment>
<dbReference type="SUPFAM" id="SSF56112">
    <property type="entry name" value="Protein kinase-like (PK-like)"/>
    <property type="match status" value="1"/>
</dbReference>
<dbReference type="EMBL" id="JABTTQ020000013">
    <property type="protein sequence ID" value="KAK6142680.1"/>
    <property type="molecule type" value="Genomic_DNA"/>
</dbReference>
<evidence type="ECO:0000313" key="10">
    <source>
        <dbReference type="Proteomes" id="UP001318860"/>
    </source>
</evidence>